<feature type="transmembrane region" description="Helical" evidence="8">
    <location>
        <begin position="332"/>
        <end position="352"/>
    </location>
</feature>
<keyword evidence="6 8" id="KW-1133">Transmembrane helix</keyword>
<accession>A0A267MLS1</accession>
<feature type="transmembrane region" description="Helical" evidence="8">
    <location>
        <begin position="266"/>
        <end position="288"/>
    </location>
</feature>
<dbReference type="GO" id="GO:0009847">
    <property type="term" value="P:spore germination"/>
    <property type="evidence" value="ECO:0007669"/>
    <property type="project" value="InterPro"/>
</dbReference>
<keyword evidence="7 8" id="KW-0472">Membrane</keyword>
<comment type="subcellular location">
    <subcellularLocation>
        <location evidence="1">Membrane</location>
        <topology evidence="1">Multi-pass membrane protein</topology>
    </subcellularLocation>
</comment>
<keyword evidence="3" id="KW-0813">Transport</keyword>
<feature type="transmembrane region" description="Helical" evidence="8">
    <location>
        <begin position="180"/>
        <end position="201"/>
    </location>
</feature>
<dbReference type="Proteomes" id="UP000216024">
    <property type="component" value="Unassembled WGS sequence"/>
</dbReference>
<evidence type="ECO:0000256" key="2">
    <source>
        <dbReference type="ARBA" id="ARBA00007998"/>
    </source>
</evidence>
<dbReference type="NCBIfam" id="TIGR00912">
    <property type="entry name" value="2A0309"/>
    <property type="match status" value="1"/>
</dbReference>
<sequence length="366" mass="40549">MSREVISDRQGIVLVVLFVMGSTLLMGTGGDAGKDSWIAIIVGIIIAFPILMIYAKILATFPGKDLFHILECVFGKFLGKCISILYTWLAFHLGVLVLRNFGEFVSTVSLLKTPMTVTIIGLAILCIWGVINGIEVLARWAQITLNILLVLVTLTILLLIPNMDINRIMPILSDGMKPIFRGAFSAFSFPFAETIMFCLVFSSLKDSKSPYKVYTGGLVIGGFVVLVTAFTEMLVLGEVNYTELFFPAYSAVSRIDIGDIIQRSEIIVSISFMGGGFIKICICLMGACKGIEKVFGLKDYRYIVVPVGLLMINLSNIIYNNVREMTQWAFNIWPYYAIVFQVILPIIILLVIQIRKKKFKGVGGCD</sequence>
<dbReference type="Pfam" id="PF03845">
    <property type="entry name" value="Spore_permease"/>
    <property type="match status" value="1"/>
</dbReference>
<dbReference type="RefSeq" id="WP_095132695.1">
    <property type="nucleotide sequence ID" value="NZ_NIBG01000005.1"/>
</dbReference>
<protein>
    <submittedName>
        <fullName evidence="9">Uncharacterized protein</fullName>
    </submittedName>
</protein>
<dbReference type="PANTHER" id="PTHR34975">
    <property type="entry name" value="SPORE GERMINATION PROTEIN A2"/>
    <property type="match status" value="1"/>
</dbReference>
<feature type="transmembrane region" description="Helical" evidence="8">
    <location>
        <begin position="36"/>
        <end position="57"/>
    </location>
</feature>
<evidence type="ECO:0000256" key="5">
    <source>
        <dbReference type="ARBA" id="ARBA00022692"/>
    </source>
</evidence>
<reference evidence="9 10" key="1">
    <citation type="submission" date="2017-06" db="EMBL/GenBank/DDBJ databases">
        <title>Draft genome sequence of anaerobic fermentative bacterium Anaeromicrobium sediminis DY2726D isolated from West Pacific Ocean sediments.</title>
        <authorList>
            <person name="Zeng X."/>
        </authorList>
    </citation>
    <scope>NUCLEOTIDE SEQUENCE [LARGE SCALE GENOMIC DNA]</scope>
    <source>
        <strain evidence="9 10">DY2726D</strain>
    </source>
</reference>
<feature type="transmembrane region" description="Helical" evidence="8">
    <location>
        <begin position="12"/>
        <end position="30"/>
    </location>
</feature>
<keyword evidence="5 8" id="KW-0812">Transmembrane</keyword>
<feature type="transmembrane region" description="Helical" evidence="8">
    <location>
        <begin position="110"/>
        <end position="131"/>
    </location>
</feature>
<dbReference type="InterPro" id="IPR004761">
    <property type="entry name" value="Spore_GerAB"/>
</dbReference>
<evidence type="ECO:0000256" key="8">
    <source>
        <dbReference type="SAM" id="Phobius"/>
    </source>
</evidence>
<feature type="transmembrane region" description="Helical" evidence="8">
    <location>
        <begin position="143"/>
        <end position="160"/>
    </location>
</feature>
<evidence type="ECO:0000256" key="1">
    <source>
        <dbReference type="ARBA" id="ARBA00004141"/>
    </source>
</evidence>
<comment type="caution">
    <text evidence="9">The sequence shown here is derived from an EMBL/GenBank/DDBJ whole genome shotgun (WGS) entry which is preliminary data.</text>
</comment>
<evidence type="ECO:0000256" key="7">
    <source>
        <dbReference type="ARBA" id="ARBA00023136"/>
    </source>
</evidence>
<organism evidence="9 10">
    <name type="scientific">Anaeromicrobium sediminis</name>
    <dbReference type="NCBI Taxonomy" id="1478221"/>
    <lineage>
        <taxon>Bacteria</taxon>
        <taxon>Bacillati</taxon>
        <taxon>Bacillota</taxon>
        <taxon>Clostridia</taxon>
        <taxon>Peptostreptococcales</taxon>
        <taxon>Thermotaleaceae</taxon>
        <taxon>Anaeromicrobium</taxon>
    </lineage>
</organism>
<gene>
    <name evidence="9" type="ORF">CCE28_07845</name>
</gene>
<evidence type="ECO:0000256" key="3">
    <source>
        <dbReference type="ARBA" id="ARBA00022448"/>
    </source>
</evidence>
<evidence type="ECO:0000313" key="9">
    <source>
        <dbReference type="EMBL" id="PAB59858.1"/>
    </source>
</evidence>
<keyword evidence="10" id="KW-1185">Reference proteome</keyword>
<keyword evidence="4" id="KW-0309">Germination</keyword>
<dbReference type="PANTHER" id="PTHR34975:SF2">
    <property type="entry name" value="SPORE GERMINATION PROTEIN A2"/>
    <property type="match status" value="1"/>
</dbReference>
<comment type="similarity">
    <text evidence="2">Belongs to the amino acid-polyamine-organocation (APC) superfamily. Spore germination protein (SGP) (TC 2.A.3.9) family.</text>
</comment>
<dbReference type="GO" id="GO:0016020">
    <property type="term" value="C:membrane"/>
    <property type="evidence" value="ECO:0007669"/>
    <property type="project" value="UniProtKB-SubCell"/>
</dbReference>
<evidence type="ECO:0000313" key="10">
    <source>
        <dbReference type="Proteomes" id="UP000216024"/>
    </source>
</evidence>
<dbReference type="OrthoDB" id="1675410at2"/>
<dbReference type="AlphaFoldDB" id="A0A267MLS1"/>
<evidence type="ECO:0000256" key="6">
    <source>
        <dbReference type="ARBA" id="ARBA00022989"/>
    </source>
</evidence>
<proteinExistence type="inferred from homology"/>
<feature type="transmembrane region" description="Helical" evidence="8">
    <location>
        <begin position="77"/>
        <end position="98"/>
    </location>
</feature>
<feature type="transmembrane region" description="Helical" evidence="8">
    <location>
        <begin position="300"/>
        <end position="320"/>
    </location>
</feature>
<feature type="transmembrane region" description="Helical" evidence="8">
    <location>
        <begin position="213"/>
        <end position="236"/>
    </location>
</feature>
<name>A0A267MLS1_9FIRM</name>
<dbReference type="EMBL" id="NIBG01000005">
    <property type="protein sequence ID" value="PAB59858.1"/>
    <property type="molecule type" value="Genomic_DNA"/>
</dbReference>
<evidence type="ECO:0000256" key="4">
    <source>
        <dbReference type="ARBA" id="ARBA00022544"/>
    </source>
</evidence>